<reference evidence="2 3" key="1">
    <citation type="submission" date="2019-12" db="EMBL/GenBank/DDBJ databases">
        <authorList>
            <person name="Floudas D."/>
            <person name="Bentzer J."/>
            <person name="Ahren D."/>
            <person name="Johansson T."/>
            <person name="Persson P."/>
            <person name="Tunlid A."/>
        </authorList>
    </citation>
    <scope>NUCLEOTIDE SEQUENCE [LARGE SCALE GENOMIC DNA]</scope>
    <source>
        <strain evidence="2 3">CBS 102.39</strain>
    </source>
</reference>
<evidence type="ECO:0000313" key="2">
    <source>
        <dbReference type="EMBL" id="KAF4609931.1"/>
    </source>
</evidence>
<organism evidence="2 3">
    <name type="scientific">Agrocybe pediades</name>
    <dbReference type="NCBI Taxonomy" id="84607"/>
    <lineage>
        <taxon>Eukaryota</taxon>
        <taxon>Fungi</taxon>
        <taxon>Dikarya</taxon>
        <taxon>Basidiomycota</taxon>
        <taxon>Agaricomycotina</taxon>
        <taxon>Agaricomycetes</taxon>
        <taxon>Agaricomycetidae</taxon>
        <taxon>Agaricales</taxon>
        <taxon>Agaricineae</taxon>
        <taxon>Strophariaceae</taxon>
        <taxon>Agrocybe</taxon>
    </lineage>
</organism>
<comment type="caution">
    <text evidence="2">The sequence shown here is derived from an EMBL/GenBank/DDBJ whole genome shotgun (WGS) entry which is preliminary data.</text>
</comment>
<feature type="domain" description="Ribonuclease H1 N-terminal" evidence="1">
    <location>
        <begin position="92"/>
        <end position="133"/>
    </location>
</feature>
<dbReference type="InterPro" id="IPR011320">
    <property type="entry name" value="RNase_H1_N"/>
</dbReference>
<evidence type="ECO:0000313" key="3">
    <source>
        <dbReference type="Proteomes" id="UP000521872"/>
    </source>
</evidence>
<dbReference type="SUPFAM" id="SSF55658">
    <property type="entry name" value="L9 N-domain-like"/>
    <property type="match status" value="1"/>
</dbReference>
<dbReference type="InterPro" id="IPR009027">
    <property type="entry name" value="Ribosomal_bL9/RNase_H1_N"/>
</dbReference>
<evidence type="ECO:0000259" key="1">
    <source>
        <dbReference type="Pfam" id="PF01693"/>
    </source>
</evidence>
<gene>
    <name evidence="2" type="ORF">D9613_010394</name>
</gene>
<dbReference type="EMBL" id="JAACJL010000059">
    <property type="protein sequence ID" value="KAF4609931.1"/>
    <property type="molecule type" value="Genomic_DNA"/>
</dbReference>
<accession>A0A8H4QFU9</accession>
<keyword evidence="3" id="KW-1185">Reference proteome</keyword>
<dbReference type="Proteomes" id="UP000521872">
    <property type="component" value="Unassembled WGS sequence"/>
</dbReference>
<protein>
    <recommendedName>
        <fullName evidence="1">Ribonuclease H1 N-terminal domain-containing protein</fullName>
    </recommendedName>
</protein>
<dbReference type="AlphaFoldDB" id="A0A8H4QFU9"/>
<sequence length="168" mass="17905">MSLPQSLPSNHLSEGSLFDESLVVCVRDLSSVLRNVQTVVNRLDMMLNTGSTPFSGPQGTTIAPASQMEEVPDNAGESTSAAGADANGEKSWYSVTVGRNPGVFHGPSDITPNITRIPGGLTTKWETHAQAEEAFFDAMHRGLVEKVSITTVRTVLDGSDSSLYHMPS</sequence>
<name>A0A8H4QFU9_9AGAR</name>
<proteinExistence type="predicted"/>
<dbReference type="Pfam" id="PF01693">
    <property type="entry name" value="Cauli_VI"/>
    <property type="match status" value="1"/>
</dbReference>